<dbReference type="EMBL" id="JAUTAS010000001">
    <property type="protein sequence ID" value="MDQ1110371.1"/>
    <property type="molecule type" value="Genomic_DNA"/>
</dbReference>
<evidence type="ECO:0000313" key="2">
    <source>
        <dbReference type="Proteomes" id="UP001226084"/>
    </source>
</evidence>
<dbReference type="RefSeq" id="WP_307107731.1">
    <property type="nucleotide sequence ID" value="NZ_JAUTAS010000001.1"/>
</dbReference>
<name>A0AAP5EFC7_9GAMM</name>
<protein>
    <submittedName>
        <fullName evidence="1">Uncharacterized protein</fullName>
    </submittedName>
</protein>
<comment type="caution">
    <text evidence="1">The sequence shown here is derived from an EMBL/GenBank/DDBJ whole genome shotgun (WGS) entry which is preliminary data.</text>
</comment>
<proteinExistence type="predicted"/>
<dbReference type="Proteomes" id="UP001226084">
    <property type="component" value="Unassembled WGS sequence"/>
</dbReference>
<gene>
    <name evidence="1" type="ORF">QE424_003530</name>
</gene>
<sequence>MSEFNCIFLGREVDRSPELSEYAKSFLNYSAAEWNRGGGDCVFSYIEDGLSLAVLVVLHDGKGRMSVRYDLARARKAYYSIGSKDEMNTIVDVGDDQFVPLGSLVSPLTAWHAVEDFFVKPLEMPGRLHWMNAEEIVWPE</sequence>
<reference evidence="1" key="1">
    <citation type="submission" date="2023-07" db="EMBL/GenBank/DDBJ databases">
        <title>Functional and genomic diversity of the sorghum phyllosphere microbiome.</title>
        <authorList>
            <person name="Shade A."/>
        </authorList>
    </citation>
    <scope>NUCLEOTIDE SEQUENCE</scope>
    <source>
        <strain evidence="1">SORGH_AS_0457</strain>
    </source>
</reference>
<accession>A0AAP5EFC7</accession>
<evidence type="ECO:0000313" key="1">
    <source>
        <dbReference type="EMBL" id="MDQ1110371.1"/>
    </source>
</evidence>
<organism evidence="1 2">
    <name type="scientific">Stenotrophomonas rhizophila</name>
    <dbReference type="NCBI Taxonomy" id="216778"/>
    <lineage>
        <taxon>Bacteria</taxon>
        <taxon>Pseudomonadati</taxon>
        <taxon>Pseudomonadota</taxon>
        <taxon>Gammaproteobacteria</taxon>
        <taxon>Lysobacterales</taxon>
        <taxon>Lysobacteraceae</taxon>
        <taxon>Stenotrophomonas</taxon>
    </lineage>
</organism>
<dbReference type="AlphaFoldDB" id="A0AAP5EFC7"/>